<comment type="catalytic activity">
    <reaction evidence="16 18">
        <text>N-acetyl-alpha-D-glucosamine 1-phosphate + UTP + H(+) = UDP-N-acetyl-alpha-D-glucosamine + diphosphate</text>
        <dbReference type="Rhea" id="RHEA:13509"/>
        <dbReference type="ChEBI" id="CHEBI:15378"/>
        <dbReference type="ChEBI" id="CHEBI:33019"/>
        <dbReference type="ChEBI" id="CHEBI:46398"/>
        <dbReference type="ChEBI" id="CHEBI:57705"/>
        <dbReference type="ChEBI" id="CHEBI:57776"/>
        <dbReference type="EC" id="2.7.7.23"/>
    </reaction>
</comment>
<organism evidence="20 21">
    <name type="scientific">Nitrosomonas cryotolerans ATCC 49181</name>
    <dbReference type="NCBI Taxonomy" id="1131553"/>
    <lineage>
        <taxon>Bacteria</taxon>
        <taxon>Pseudomonadati</taxon>
        <taxon>Pseudomonadota</taxon>
        <taxon>Betaproteobacteria</taxon>
        <taxon>Nitrosomonadales</taxon>
        <taxon>Nitrosomonadaceae</taxon>
        <taxon>Nitrosomonas</taxon>
    </lineage>
</organism>
<feature type="binding site" evidence="18">
    <location>
        <position position="409"/>
    </location>
    <ligand>
        <name>acetyl-CoA</name>
        <dbReference type="ChEBI" id="CHEBI:57288"/>
    </ligand>
</feature>
<proteinExistence type="inferred from homology"/>
<feature type="binding site" evidence="18">
    <location>
        <position position="173"/>
    </location>
    <ligand>
        <name>UDP-N-acetyl-alpha-D-glucosamine</name>
        <dbReference type="ChEBI" id="CHEBI:57705"/>
    </ligand>
</feature>
<feature type="binding site" evidence="18">
    <location>
        <position position="427"/>
    </location>
    <ligand>
        <name>acetyl-CoA</name>
        <dbReference type="ChEBI" id="CHEBI:57288"/>
    </ligand>
</feature>
<dbReference type="PANTHER" id="PTHR43584:SF3">
    <property type="entry name" value="BIFUNCTIONAL PROTEIN GLMU"/>
    <property type="match status" value="1"/>
</dbReference>
<feature type="binding site" evidence="18">
    <location>
        <begin position="83"/>
        <end position="84"/>
    </location>
    <ligand>
        <name>UDP-N-acetyl-alpha-D-glucosamine</name>
        <dbReference type="ChEBI" id="CHEBI:57705"/>
    </ligand>
</feature>
<feature type="binding site" evidence="18">
    <location>
        <position position="158"/>
    </location>
    <ligand>
        <name>UDP-N-acetyl-alpha-D-glucosamine</name>
        <dbReference type="ChEBI" id="CHEBI:57705"/>
    </ligand>
</feature>
<evidence type="ECO:0000256" key="6">
    <source>
        <dbReference type="ARBA" id="ARBA00022695"/>
    </source>
</evidence>
<feature type="binding site" evidence="18">
    <location>
        <position position="231"/>
    </location>
    <ligand>
        <name>Mg(2+)</name>
        <dbReference type="ChEBI" id="CHEBI:18420"/>
    </ligand>
</feature>
<feature type="binding site" evidence="18">
    <location>
        <position position="337"/>
    </location>
    <ligand>
        <name>UDP-N-acetyl-alpha-D-glucosamine</name>
        <dbReference type="ChEBI" id="CHEBI:57705"/>
    </ligand>
</feature>
<feature type="active site" description="Proton acceptor" evidence="18">
    <location>
        <position position="367"/>
    </location>
</feature>
<evidence type="ECO:0000256" key="16">
    <source>
        <dbReference type="ARBA" id="ARBA00048493"/>
    </source>
</evidence>
<feature type="binding site" evidence="18">
    <location>
        <position position="142"/>
    </location>
    <ligand>
        <name>UDP-N-acetyl-alpha-D-glucosamine</name>
        <dbReference type="ChEBI" id="CHEBI:57705"/>
    </ligand>
</feature>
<dbReference type="CDD" id="cd03353">
    <property type="entry name" value="LbH_GlmU_C"/>
    <property type="match status" value="1"/>
</dbReference>
<keyword evidence="5 18" id="KW-0808">Transferase</keyword>
<keyword evidence="10 18" id="KW-0133">Cell shape</keyword>
<evidence type="ECO:0000256" key="13">
    <source>
        <dbReference type="ARBA" id="ARBA00023315"/>
    </source>
</evidence>
<dbReference type="SUPFAM" id="SSF51161">
    <property type="entry name" value="Trimeric LpxA-like enzymes"/>
    <property type="match status" value="1"/>
</dbReference>
<dbReference type="GO" id="GO:0000287">
    <property type="term" value="F:magnesium ion binding"/>
    <property type="evidence" value="ECO:0007669"/>
    <property type="project" value="UniProtKB-UniRule"/>
</dbReference>
<comment type="subcellular location">
    <subcellularLocation>
        <location evidence="1 18">Cytoplasm</location>
    </subcellularLocation>
</comment>
<dbReference type="Proteomes" id="UP000185062">
    <property type="component" value="Unassembled WGS sequence"/>
</dbReference>
<dbReference type="UniPathway" id="UPA00973"/>
<evidence type="ECO:0000313" key="20">
    <source>
        <dbReference type="EMBL" id="SIN94511.1"/>
    </source>
</evidence>
<keyword evidence="14 18" id="KW-0961">Cell wall biogenesis/degradation</keyword>
<feature type="binding site" evidence="18">
    <location>
        <position position="27"/>
    </location>
    <ligand>
        <name>UDP-N-acetyl-alpha-D-glucosamine</name>
        <dbReference type="ChEBI" id="CHEBI:57705"/>
    </ligand>
</feature>
<dbReference type="GO" id="GO:0008360">
    <property type="term" value="P:regulation of cell shape"/>
    <property type="evidence" value="ECO:0007669"/>
    <property type="project" value="UniProtKB-KW"/>
</dbReference>
<dbReference type="GO" id="GO:0005737">
    <property type="term" value="C:cytoplasm"/>
    <property type="evidence" value="ECO:0007669"/>
    <property type="project" value="UniProtKB-SubCell"/>
</dbReference>
<dbReference type="HAMAP" id="MF_01631">
    <property type="entry name" value="GlmU"/>
    <property type="match status" value="1"/>
</dbReference>
<dbReference type="InterPro" id="IPR001451">
    <property type="entry name" value="Hexapep"/>
</dbReference>
<dbReference type="InterPro" id="IPR025877">
    <property type="entry name" value="MobA-like_NTP_Trfase"/>
</dbReference>
<dbReference type="InterPro" id="IPR029044">
    <property type="entry name" value="Nucleotide-diphossugar_trans"/>
</dbReference>
<feature type="region of interest" description="Pyrophosphorylase" evidence="18">
    <location>
        <begin position="1"/>
        <end position="233"/>
    </location>
</feature>
<feature type="binding site" evidence="18">
    <location>
        <position position="78"/>
    </location>
    <ligand>
        <name>UDP-N-acetyl-alpha-D-glucosamine</name>
        <dbReference type="ChEBI" id="CHEBI:57705"/>
    </ligand>
</feature>
<evidence type="ECO:0000256" key="5">
    <source>
        <dbReference type="ARBA" id="ARBA00022679"/>
    </source>
</evidence>
<dbReference type="EC" id="2.3.1.157" evidence="18"/>
<dbReference type="GO" id="GO:0016020">
    <property type="term" value="C:membrane"/>
    <property type="evidence" value="ECO:0007669"/>
    <property type="project" value="GOC"/>
</dbReference>
<dbReference type="UniPathway" id="UPA00113">
    <property type="reaction ID" value="UER00532"/>
</dbReference>
<evidence type="ECO:0000313" key="21">
    <source>
        <dbReference type="Proteomes" id="UP000185062"/>
    </source>
</evidence>
<dbReference type="PANTHER" id="PTHR43584">
    <property type="entry name" value="NUCLEOTIDYL TRANSFERASE"/>
    <property type="match status" value="1"/>
</dbReference>
<feature type="region of interest" description="N-acetyltransferase" evidence="18">
    <location>
        <begin position="255"/>
        <end position="461"/>
    </location>
</feature>
<evidence type="ECO:0000256" key="8">
    <source>
        <dbReference type="ARBA" id="ARBA00022737"/>
    </source>
</evidence>
<keyword evidence="12 18" id="KW-0511">Multifunctional enzyme</keyword>
<evidence type="ECO:0000256" key="10">
    <source>
        <dbReference type="ARBA" id="ARBA00022960"/>
    </source>
</evidence>
<name>A0A1N6FGV4_9PROT</name>
<dbReference type="InterPro" id="IPR050065">
    <property type="entry name" value="GlmU-like"/>
</dbReference>
<keyword evidence="9 18" id="KW-0460">Magnesium</keyword>
<gene>
    <name evidence="18" type="primary">glmU</name>
    <name evidence="20" type="ORF">SAMN02743940_0247</name>
</gene>
<dbReference type="AlphaFoldDB" id="A0A1N6FGV4"/>
<keyword evidence="4 18" id="KW-0963">Cytoplasm</keyword>
<comment type="subunit">
    <text evidence="18">Homotrimer.</text>
</comment>
<feature type="binding site" evidence="18">
    <location>
        <position position="107"/>
    </location>
    <ligand>
        <name>Mg(2+)</name>
        <dbReference type="ChEBI" id="CHEBI:18420"/>
    </ligand>
</feature>
<keyword evidence="7 18" id="KW-0479">Metal-binding</keyword>
<dbReference type="InterPro" id="IPR011004">
    <property type="entry name" value="Trimer_LpxA-like_sf"/>
</dbReference>
<dbReference type="InterPro" id="IPR038009">
    <property type="entry name" value="GlmU_C_LbH"/>
</dbReference>
<evidence type="ECO:0000256" key="14">
    <source>
        <dbReference type="ARBA" id="ARBA00023316"/>
    </source>
</evidence>
<feature type="binding site" evidence="18">
    <location>
        <position position="444"/>
    </location>
    <ligand>
        <name>acetyl-CoA</name>
        <dbReference type="ChEBI" id="CHEBI:57288"/>
    </ligand>
</feature>
<comment type="similarity">
    <text evidence="2 18">In the C-terminal section; belongs to the transferase hexapeptide repeat family.</text>
</comment>
<feature type="domain" description="MobA-like NTP transferase" evidence="19">
    <location>
        <begin position="11"/>
        <end position="134"/>
    </location>
</feature>
<feature type="region of interest" description="Linker" evidence="18">
    <location>
        <begin position="234"/>
        <end position="254"/>
    </location>
</feature>
<comment type="similarity">
    <text evidence="3 18">In the N-terminal section; belongs to the N-acetylglucosamine-1-phosphate uridyltransferase family.</text>
</comment>
<evidence type="ECO:0000256" key="7">
    <source>
        <dbReference type="ARBA" id="ARBA00022723"/>
    </source>
</evidence>
<evidence type="ECO:0000256" key="18">
    <source>
        <dbReference type="HAMAP-Rule" id="MF_01631"/>
    </source>
</evidence>
<accession>A0A1N6FGV4</accession>
<evidence type="ECO:0000256" key="15">
    <source>
        <dbReference type="ARBA" id="ARBA00048247"/>
    </source>
</evidence>
<dbReference type="Gene3D" id="2.160.10.10">
    <property type="entry name" value="Hexapeptide repeat proteins"/>
    <property type="match status" value="1"/>
</dbReference>
<reference evidence="20 21" key="1">
    <citation type="submission" date="2016-12" db="EMBL/GenBank/DDBJ databases">
        <authorList>
            <person name="Song W.-J."/>
            <person name="Kurnit D.M."/>
        </authorList>
    </citation>
    <scope>NUCLEOTIDE SEQUENCE [LARGE SCALE GENOMIC DNA]</scope>
    <source>
        <strain evidence="20 21">ATCC 49181</strain>
    </source>
</reference>
<comment type="pathway">
    <text evidence="18">Nucleotide-sugar biosynthesis; UDP-N-acetyl-alpha-D-glucosamine biosynthesis; N-acetyl-alpha-D-glucosamine 1-phosphate from alpha-D-glucosamine 6-phosphate (route II): step 2/2.</text>
</comment>
<dbReference type="STRING" id="44575.SAMN05216419_101023"/>
<keyword evidence="6 18" id="KW-0548">Nucleotidyltransferase</keyword>
<dbReference type="GO" id="GO:0009245">
    <property type="term" value="P:lipid A biosynthetic process"/>
    <property type="evidence" value="ECO:0007669"/>
    <property type="project" value="UniProtKB-UniRule"/>
</dbReference>
<keyword evidence="13 18" id="KW-0012">Acyltransferase</keyword>
<comment type="pathway">
    <text evidence="18">Nucleotide-sugar biosynthesis; UDP-N-acetyl-alpha-D-glucosamine biosynthesis; UDP-N-acetyl-alpha-D-glucosamine from N-acetyl-alpha-D-glucosamine 1-phosphate: step 1/1.</text>
</comment>
<dbReference type="GO" id="GO:0000902">
    <property type="term" value="P:cell morphogenesis"/>
    <property type="evidence" value="ECO:0007669"/>
    <property type="project" value="UniProtKB-UniRule"/>
</dbReference>
<keyword evidence="8 18" id="KW-0677">Repeat</keyword>
<dbReference type="Gene3D" id="3.90.550.10">
    <property type="entry name" value="Spore Coat Polysaccharide Biosynthesis Protein SpsA, Chain A"/>
    <property type="match status" value="1"/>
</dbReference>
<dbReference type="GO" id="GO:0003977">
    <property type="term" value="F:UDP-N-acetylglucosamine diphosphorylase activity"/>
    <property type="evidence" value="ECO:0007669"/>
    <property type="project" value="UniProtKB-UniRule"/>
</dbReference>
<comment type="caution">
    <text evidence="18">Lacks conserved residue(s) required for the propagation of feature annotation.</text>
</comment>
<feature type="binding site" evidence="18">
    <location>
        <position position="384"/>
    </location>
    <ligand>
        <name>acetyl-CoA</name>
        <dbReference type="ChEBI" id="CHEBI:57288"/>
    </ligand>
</feature>
<comment type="catalytic activity">
    <reaction evidence="15 18">
        <text>alpha-D-glucosamine 1-phosphate + acetyl-CoA = N-acetyl-alpha-D-glucosamine 1-phosphate + CoA + H(+)</text>
        <dbReference type="Rhea" id="RHEA:13725"/>
        <dbReference type="ChEBI" id="CHEBI:15378"/>
        <dbReference type="ChEBI" id="CHEBI:57287"/>
        <dbReference type="ChEBI" id="CHEBI:57288"/>
        <dbReference type="ChEBI" id="CHEBI:57776"/>
        <dbReference type="ChEBI" id="CHEBI:58516"/>
        <dbReference type="EC" id="2.3.1.157"/>
    </reaction>
</comment>
<dbReference type="EMBL" id="FSRO01000001">
    <property type="protein sequence ID" value="SIN94511.1"/>
    <property type="molecule type" value="Genomic_DNA"/>
</dbReference>
<evidence type="ECO:0000256" key="4">
    <source>
        <dbReference type="ARBA" id="ARBA00022490"/>
    </source>
</evidence>
<evidence type="ECO:0000256" key="11">
    <source>
        <dbReference type="ARBA" id="ARBA00022984"/>
    </source>
</evidence>
<evidence type="ECO:0000256" key="2">
    <source>
        <dbReference type="ARBA" id="ARBA00007707"/>
    </source>
</evidence>
<dbReference type="GO" id="GO:0019134">
    <property type="term" value="F:glucosamine-1-phosphate N-acetyltransferase activity"/>
    <property type="evidence" value="ECO:0007669"/>
    <property type="project" value="UniProtKB-UniRule"/>
</dbReference>
<dbReference type="GO" id="GO:0009252">
    <property type="term" value="P:peptidoglycan biosynthetic process"/>
    <property type="evidence" value="ECO:0007669"/>
    <property type="project" value="UniProtKB-UniRule"/>
</dbReference>
<dbReference type="EC" id="2.7.7.23" evidence="18"/>
<feature type="binding site" evidence="18">
    <location>
        <position position="231"/>
    </location>
    <ligand>
        <name>UDP-N-acetyl-alpha-D-glucosamine</name>
        <dbReference type="ChEBI" id="CHEBI:57705"/>
    </ligand>
</feature>
<dbReference type="CDD" id="cd02540">
    <property type="entry name" value="GT2_GlmU_N_bac"/>
    <property type="match status" value="1"/>
</dbReference>
<feature type="binding site" evidence="18">
    <location>
        <position position="381"/>
    </location>
    <ligand>
        <name>UDP-N-acetyl-alpha-D-glucosamine</name>
        <dbReference type="ChEBI" id="CHEBI:57705"/>
    </ligand>
</feature>
<dbReference type="Pfam" id="PF00132">
    <property type="entry name" value="Hexapep"/>
    <property type="match status" value="1"/>
</dbReference>
<keyword evidence="11 18" id="KW-0573">Peptidoglycan synthesis</keyword>
<comment type="pathway">
    <text evidence="18">Bacterial outer membrane biogenesis; LPS lipid A biosynthesis.</text>
</comment>
<protein>
    <recommendedName>
        <fullName evidence="18">Bifunctional protein GlmU</fullName>
    </recommendedName>
    <domain>
        <recommendedName>
            <fullName evidence="18">UDP-N-acetylglucosamine pyrophosphorylase</fullName>
            <ecNumber evidence="18">2.7.7.23</ecNumber>
        </recommendedName>
        <alternativeName>
            <fullName evidence="18">N-acetylglucosamine-1-phosphate uridyltransferase</fullName>
        </alternativeName>
    </domain>
    <domain>
        <recommendedName>
            <fullName evidence="18">Glucosamine-1-phosphate N-acetyltransferase</fullName>
            <ecNumber evidence="18">2.3.1.157</ecNumber>
        </recommendedName>
    </domain>
</protein>
<comment type="function">
    <text evidence="17 18">Catalyzes the last two sequential reactions in the de novo biosynthetic pathway for UDP-N-acetylglucosamine (UDP-GlcNAc). The C-terminal domain catalyzes the transfer of acetyl group from acetyl coenzyme A to glucosamine-1-phosphate (GlcN-1-P) to produce N-acetylglucosamine-1-phosphate (GlcNAc-1-P), which is converted into UDP-GlcNAc by the transfer of uridine 5-monophosphate (from uridine 5-triphosphate), a reaction catalyzed by the N-terminal domain.</text>
</comment>
<dbReference type="SUPFAM" id="SSF53448">
    <property type="entry name" value="Nucleotide-diphospho-sugar transferases"/>
    <property type="match status" value="1"/>
</dbReference>
<evidence type="ECO:0000256" key="1">
    <source>
        <dbReference type="ARBA" id="ARBA00004496"/>
    </source>
</evidence>
<evidence type="ECO:0000256" key="12">
    <source>
        <dbReference type="ARBA" id="ARBA00023268"/>
    </source>
</evidence>
<comment type="cofactor">
    <cofactor evidence="18">
        <name>Mg(2+)</name>
        <dbReference type="ChEBI" id="CHEBI:18420"/>
    </cofactor>
    <text evidence="18">Binds 1 Mg(2+) ion per subunit.</text>
</comment>
<feature type="binding site" evidence="18">
    <location>
        <begin position="390"/>
        <end position="391"/>
    </location>
    <ligand>
        <name>acetyl-CoA</name>
        <dbReference type="ChEBI" id="CHEBI:57288"/>
    </ligand>
</feature>
<feature type="binding site" evidence="18">
    <location>
        <begin position="13"/>
        <end position="16"/>
    </location>
    <ligand>
        <name>UDP-N-acetyl-alpha-D-glucosamine</name>
        <dbReference type="ChEBI" id="CHEBI:57705"/>
    </ligand>
</feature>
<sequence>MFDIVPKLNIVILAAGGGKRMQSSLPKVLHHLAGKPLLAHVLDAAHALSPSQICIVYGHGGEAVPLAIADEKLLWVKQESQLGTGHALLQALPYLDEEGSTLVLFGDVPLVSVDTLNKLVRVSEERYCALLTAELETPTGYGRIVRVHETNEISAIVEEKDASEAQREICEINTGVMVVPNRFLREWLPKLENNNVQREFYLTDIVAMAVKKNIRVAASRSTHLWEVMGVNNQQQLAALERIYQNEYANKLLADGVTLADPSRIDVRGLLTCGRGVEIDINCIFEGHVQLGDYVKIKAHSILKNVTIETGTIIYPFSLLEETEIGENCRVGPYARIRPGTRLSSQVHIGNFVEIKNSRIADGSKANHLSYIGDAVIGEKVNIGAGTITCNYDGAYKHQTIIEDDVFIGSDTQLIAPVRITKGSTVGAGSTITRDTPQNKLSLSRTKQISIPGWKRPIKTQT</sequence>
<dbReference type="InterPro" id="IPR005882">
    <property type="entry name" value="Bifunctional_GlmU"/>
</dbReference>
<evidence type="ECO:0000259" key="19">
    <source>
        <dbReference type="Pfam" id="PF12804"/>
    </source>
</evidence>
<dbReference type="GO" id="GO:0071555">
    <property type="term" value="P:cell wall organization"/>
    <property type="evidence" value="ECO:0007669"/>
    <property type="project" value="UniProtKB-KW"/>
</dbReference>
<evidence type="ECO:0000256" key="3">
    <source>
        <dbReference type="ARBA" id="ARBA00007947"/>
    </source>
</evidence>
<dbReference type="eggNOG" id="COG1207">
    <property type="taxonomic scope" value="Bacteria"/>
</dbReference>
<dbReference type="Pfam" id="PF12804">
    <property type="entry name" value="NTP_transf_3"/>
    <property type="match status" value="1"/>
</dbReference>
<evidence type="ECO:0000256" key="9">
    <source>
        <dbReference type="ARBA" id="ARBA00022842"/>
    </source>
</evidence>
<dbReference type="NCBIfam" id="TIGR01173">
    <property type="entry name" value="glmU"/>
    <property type="match status" value="1"/>
</dbReference>
<dbReference type="GO" id="GO:0006048">
    <property type="term" value="P:UDP-N-acetylglucosamine biosynthetic process"/>
    <property type="evidence" value="ECO:0007669"/>
    <property type="project" value="UniProtKB-UniPathway"/>
</dbReference>
<evidence type="ECO:0000256" key="17">
    <source>
        <dbReference type="ARBA" id="ARBA00049628"/>
    </source>
</evidence>
<keyword evidence="21" id="KW-1185">Reference proteome</keyword>
<feature type="binding site" evidence="18">
    <location>
        <position position="370"/>
    </location>
    <ligand>
        <name>UDP-N-acetyl-alpha-D-glucosamine</name>
        <dbReference type="ChEBI" id="CHEBI:57705"/>
    </ligand>
</feature>
<feature type="binding site" evidence="18">
    <location>
        <position position="355"/>
    </location>
    <ligand>
        <name>UDP-N-acetyl-alpha-D-glucosamine</name>
        <dbReference type="ChEBI" id="CHEBI:57705"/>
    </ligand>
</feature>